<accession>A0AAV3JXV5</accession>
<reference evidence="3 4" key="1">
    <citation type="submission" date="2013-08" db="EMBL/GenBank/DDBJ databases">
        <title>Study of Ammonical-Nitrogen removal by Nitrification Denitrification process using lab isolates.</title>
        <authorList>
            <person name="Khardenavis A.A."/>
            <person name="Pal R.R."/>
            <person name="Kapley A."/>
            <person name="Qureshi A."/>
            <person name="Purohit H.J."/>
        </authorList>
    </citation>
    <scope>NUCLEOTIDE SEQUENCE [LARGE SCALE GENOMIC DNA]</scope>
    <source>
        <strain evidence="3 4">EGD-HP18</strain>
    </source>
</reference>
<dbReference type="Proteomes" id="UP000016517">
    <property type="component" value="Unassembled WGS sequence"/>
</dbReference>
<protein>
    <recommendedName>
        <fullName evidence="2">Zona occludens toxin N-terminal domain-containing protein</fullName>
    </recommendedName>
</protein>
<organism evidence="3 4">
    <name type="scientific">Acinetobacter baumannii EGD-HP18</name>
    <dbReference type="NCBI Taxonomy" id="1358412"/>
    <lineage>
        <taxon>Bacteria</taxon>
        <taxon>Pseudomonadati</taxon>
        <taxon>Pseudomonadota</taxon>
        <taxon>Gammaproteobacteria</taxon>
        <taxon>Moraxellales</taxon>
        <taxon>Moraxellaceae</taxon>
        <taxon>Acinetobacter</taxon>
        <taxon>Acinetobacter calcoaceticus/baumannii complex</taxon>
    </lineage>
</organism>
<feature type="transmembrane region" description="Helical" evidence="1">
    <location>
        <begin position="192"/>
        <end position="211"/>
    </location>
</feature>
<keyword evidence="1" id="KW-0472">Membrane</keyword>
<keyword evidence="1" id="KW-1133">Transmembrane helix</keyword>
<dbReference type="InterPro" id="IPR008900">
    <property type="entry name" value="Zot_N"/>
</dbReference>
<dbReference type="RefSeq" id="WP_021511124.1">
    <property type="nucleotide sequence ID" value="NZ_AVST01000080.1"/>
</dbReference>
<evidence type="ECO:0000313" key="4">
    <source>
        <dbReference type="Proteomes" id="UP000016517"/>
    </source>
</evidence>
<dbReference type="AlphaFoldDB" id="A0AAV3JXV5"/>
<evidence type="ECO:0000256" key="1">
    <source>
        <dbReference type="SAM" id="Phobius"/>
    </source>
</evidence>
<dbReference type="InterPro" id="IPR027417">
    <property type="entry name" value="P-loop_NTPase"/>
</dbReference>
<gene>
    <name evidence="3" type="ORF">N173_19435</name>
</gene>
<evidence type="ECO:0000313" key="3">
    <source>
        <dbReference type="EMBL" id="ERH68348.1"/>
    </source>
</evidence>
<sequence length="407" mass="46511">MAIKLITAQPGSYKTAMMMELANKMSSEGRPIYLCNVRGLKPEIPFPYQVLDHFKDWVDTPETSVIFIDEVQEFTRDVPTNCKTEDLPTWMTLLEKHRHEGKDIFIVTQHPMFIHTHVRRLTSEHIHLVRNGNVPFAAKRSWGFVESDPDDFQKATFKNGCTTTIYRPNKEVFNWYESTVLDTHKFKVPPKLIKGVAMVAGIIGFAVWIGYPVATKYLHMSDKEVTAKVHDEPVLPSDPSNMTLAERAKYDAAMAGLTPEQYADLMHPETRNAELQAKNDVRMETIAIKYNPNRPYEVDTSQIQYEVTAKPVFSGCMKMKGKYVAYTQQGTILHDVSQSDCRKLMEDGDRPFNYFQVQNNRPAQVNNAMPQVQMQPNYSSYQANNYVQPNLQRSSVNGANSQSSFSF</sequence>
<evidence type="ECO:0000259" key="2">
    <source>
        <dbReference type="Pfam" id="PF05707"/>
    </source>
</evidence>
<dbReference type="EMBL" id="AVST01000080">
    <property type="protein sequence ID" value="ERH68348.1"/>
    <property type="molecule type" value="Genomic_DNA"/>
</dbReference>
<proteinExistence type="predicted"/>
<feature type="domain" description="Zona occludens toxin N-terminal" evidence="2">
    <location>
        <begin position="51"/>
        <end position="180"/>
    </location>
</feature>
<name>A0AAV3JXV5_ACIBA</name>
<dbReference type="Pfam" id="PF05707">
    <property type="entry name" value="Zot"/>
    <property type="match status" value="1"/>
</dbReference>
<dbReference type="Gene3D" id="3.40.50.300">
    <property type="entry name" value="P-loop containing nucleotide triphosphate hydrolases"/>
    <property type="match status" value="1"/>
</dbReference>
<keyword evidence="1" id="KW-0812">Transmembrane</keyword>
<comment type="caution">
    <text evidence="3">The sequence shown here is derived from an EMBL/GenBank/DDBJ whole genome shotgun (WGS) entry which is preliminary data.</text>
</comment>